<dbReference type="Proteomes" id="UP000307440">
    <property type="component" value="Unassembled WGS sequence"/>
</dbReference>
<dbReference type="STRING" id="230819.A0A5C3KPD2"/>
<keyword evidence="3" id="KW-1185">Reference proteome</keyword>
<feature type="compositionally biased region" description="Polar residues" evidence="1">
    <location>
        <begin position="275"/>
        <end position="291"/>
    </location>
</feature>
<feature type="compositionally biased region" description="Polar residues" evidence="1">
    <location>
        <begin position="490"/>
        <end position="499"/>
    </location>
</feature>
<feature type="compositionally biased region" description="Low complexity" evidence="1">
    <location>
        <begin position="1060"/>
        <end position="1083"/>
    </location>
</feature>
<dbReference type="Pfam" id="PF01803">
    <property type="entry name" value="LIM_bind"/>
    <property type="match status" value="1"/>
</dbReference>
<dbReference type="InterPro" id="IPR029005">
    <property type="entry name" value="LIM-bd/SEUSS"/>
</dbReference>
<feature type="compositionally biased region" description="Polar residues" evidence="1">
    <location>
        <begin position="1017"/>
        <end position="1029"/>
    </location>
</feature>
<feature type="compositionally biased region" description="Polar residues" evidence="1">
    <location>
        <begin position="551"/>
        <end position="560"/>
    </location>
</feature>
<evidence type="ECO:0000313" key="2">
    <source>
        <dbReference type="EMBL" id="TFK22192.1"/>
    </source>
</evidence>
<feature type="compositionally biased region" description="Low complexity" evidence="1">
    <location>
        <begin position="413"/>
        <end position="426"/>
    </location>
</feature>
<name>A0A5C3KPD2_COPMA</name>
<reference evidence="2 3" key="1">
    <citation type="journal article" date="2019" name="Nat. Ecol. Evol.">
        <title>Megaphylogeny resolves global patterns of mushroom evolution.</title>
        <authorList>
            <person name="Varga T."/>
            <person name="Krizsan K."/>
            <person name="Foldi C."/>
            <person name="Dima B."/>
            <person name="Sanchez-Garcia M."/>
            <person name="Sanchez-Ramirez S."/>
            <person name="Szollosi G.J."/>
            <person name="Szarkandi J.G."/>
            <person name="Papp V."/>
            <person name="Albert L."/>
            <person name="Andreopoulos W."/>
            <person name="Angelini C."/>
            <person name="Antonin V."/>
            <person name="Barry K.W."/>
            <person name="Bougher N.L."/>
            <person name="Buchanan P."/>
            <person name="Buyck B."/>
            <person name="Bense V."/>
            <person name="Catcheside P."/>
            <person name="Chovatia M."/>
            <person name="Cooper J."/>
            <person name="Damon W."/>
            <person name="Desjardin D."/>
            <person name="Finy P."/>
            <person name="Geml J."/>
            <person name="Haridas S."/>
            <person name="Hughes K."/>
            <person name="Justo A."/>
            <person name="Karasinski D."/>
            <person name="Kautmanova I."/>
            <person name="Kiss B."/>
            <person name="Kocsube S."/>
            <person name="Kotiranta H."/>
            <person name="LaButti K.M."/>
            <person name="Lechner B.E."/>
            <person name="Liimatainen K."/>
            <person name="Lipzen A."/>
            <person name="Lukacs Z."/>
            <person name="Mihaltcheva S."/>
            <person name="Morgado L.N."/>
            <person name="Niskanen T."/>
            <person name="Noordeloos M.E."/>
            <person name="Ohm R.A."/>
            <person name="Ortiz-Santana B."/>
            <person name="Ovrebo C."/>
            <person name="Racz N."/>
            <person name="Riley R."/>
            <person name="Savchenko A."/>
            <person name="Shiryaev A."/>
            <person name="Soop K."/>
            <person name="Spirin V."/>
            <person name="Szebenyi C."/>
            <person name="Tomsovsky M."/>
            <person name="Tulloss R.E."/>
            <person name="Uehling J."/>
            <person name="Grigoriev I.V."/>
            <person name="Vagvolgyi C."/>
            <person name="Papp T."/>
            <person name="Martin F.M."/>
            <person name="Miettinen O."/>
            <person name="Hibbett D.S."/>
            <person name="Nagy L.G."/>
        </authorList>
    </citation>
    <scope>NUCLEOTIDE SEQUENCE [LARGE SCALE GENOMIC DNA]</scope>
    <source>
        <strain evidence="2 3">CBS 121175</strain>
    </source>
</reference>
<feature type="compositionally biased region" description="Low complexity" evidence="1">
    <location>
        <begin position="184"/>
        <end position="193"/>
    </location>
</feature>
<feature type="compositionally biased region" description="Low complexity" evidence="1">
    <location>
        <begin position="950"/>
        <end position="971"/>
    </location>
</feature>
<feature type="region of interest" description="Disordered" evidence="1">
    <location>
        <begin position="68"/>
        <end position="170"/>
    </location>
</feature>
<feature type="compositionally biased region" description="Polar residues" evidence="1">
    <location>
        <begin position="1037"/>
        <end position="1053"/>
    </location>
</feature>
<evidence type="ECO:0000256" key="1">
    <source>
        <dbReference type="SAM" id="MobiDB-lite"/>
    </source>
</evidence>
<feature type="region of interest" description="Disordered" evidence="1">
    <location>
        <begin position="313"/>
        <end position="332"/>
    </location>
</feature>
<feature type="compositionally biased region" description="Polar residues" evidence="1">
    <location>
        <begin position="1098"/>
        <end position="1108"/>
    </location>
</feature>
<proteinExistence type="predicted"/>
<feature type="compositionally biased region" description="Polar residues" evidence="1">
    <location>
        <begin position="224"/>
        <end position="251"/>
    </location>
</feature>
<feature type="region of interest" description="Disordered" evidence="1">
    <location>
        <begin position="370"/>
        <end position="594"/>
    </location>
</feature>
<accession>A0A5C3KPD2</accession>
<organism evidence="2 3">
    <name type="scientific">Coprinopsis marcescibilis</name>
    <name type="common">Agaric fungus</name>
    <name type="synonym">Psathyrella marcescibilis</name>
    <dbReference type="NCBI Taxonomy" id="230819"/>
    <lineage>
        <taxon>Eukaryota</taxon>
        <taxon>Fungi</taxon>
        <taxon>Dikarya</taxon>
        <taxon>Basidiomycota</taxon>
        <taxon>Agaricomycotina</taxon>
        <taxon>Agaricomycetes</taxon>
        <taxon>Agaricomycetidae</taxon>
        <taxon>Agaricales</taxon>
        <taxon>Agaricineae</taxon>
        <taxon>Psathyrellaceae</taxon>
        <taxon>Coprinopsis</taxon>
    </lineage>
</organism>
<feature type="region of interest" description="Disordered" evidence="1">
    <location>
        <begin position="182"/>
        <end position="291"/>
    </location>
</feature>
<feature type="compositionally biased region" description="Polar residues" evidence="1">
    <location>
        <begin position="96"/>
        <end position="108"/>
    </location>
</feature>
<sequence length="1127" mass="120510">MNNLNGNMLRSNPMAQNQAMLGMGNPPFLQNQQMNQQQLGQNPMNMSAGLNANQSLGMHASSNMGMQQNQRGGLMPGQQPHTHIQQPGRPMARQQPGPQQMLQNSNAGSGPHMAALTPQMQTISFPSQGMPPMQNPNAPRRVSSQGHLNPGMMNPAVTGGMSLGLNQPGQMAGQMSQIQVMRLQQHQAQQQQQRIVSRQPNGQIMNPGMGGGGPIMNSLGPQPASVSVASHNMNMPQNPFGNNGPMSNPQRPQIAGSPRPNSLPPNALGMGAPGPSQNPVLNRNSMTPDNSNSIGFVNYQPGPFPGGMGSRLPSNAGQYPFPDAATPPMQDGPESPMSVNMMGQGTPNAQRSGFQTTPAQQLQMNNANAMNVNTPSADPFSGQHFPMAPPSGPPRPPSHTPGMTPHPMGRHTPQLQGQPSQQQPGGTVSQHASPLPSGGPPEQIAHPSRPHSRPQSQPQSMMNAQQQQQHQQQQQQQQQPPTPSRTQTPRSAQQQQPPNTIGGVGMGGGPGGVGGNGGGIPGQQMVGGRIPPPGMTGQRQGTPVPVGGQLQMLQSQMTGGNQAGLPQPPQGHGHQPMGPQPPPGQQQGQQGGQGIAVRQLGGAPVSIPPTMAGPGAPVQPPVNRNNQYSTVIGSGQGLIRLLQFSGILSSENKTKLSLSFWNELVKEYFTPKALVKFTLWKDNQRNEAKPFEIGLPILPRFFLVTTQSGVKSMTLALDGARERIYAQGHAIVECVAAVWTYKYANGYTVTLRGPLTAHVVVTATNPPGSQFSNQQGGYLLKFEQFEFDAMTHEKSIALDAIIGTRVPDSPFPKIHPMQHMNTRFTEEEIQKQFDEPKVMVQHAIMPGEPVNAFGIPQATMRCLELAESVGAMAELITFSNETNLGPLDALSKFAANLRDNGAVLLPPTNVPPPMYNGHTGPHQTHGHHGTQLVFTTNQPLQPLPLPLPPQQQQHPPQSQQQHQQQQQQHQQHQQHQHQQHQQQQHQQQHQQHQQQQHQQQQPPQSQQPTLFSAAPPSVTNLPPHNHNQTIPPPLLAMTSSPRNTPSSAANSPQKQHKTIGQNAAGSSSSQSAGSPSVSSGANNTPALPNASLKRKQTSDTASSPTVANTEGGPKRIKKRNKTGTNGG</sequence>
<dbReference type="EMBL" id="ML210247">
    <property type="protein sequence ID" value="TFK22192.1"/>
    <property type="molecule type" value="Genomic_DNA"/>
</dbReference>
<feature type="compositionally biased region" description="Gly residues" evidence="1">
    <location>
        <begin position="502"/>
        <end position="521"/>
    </location>
</feature>
<feature type="region of interest" description="Disordered" evidence="1">
    <location>
        <begin position="938"/>
        <end position="1127"/>
    </location>
</feature>
<evidence type="ECO:0008006" key="4">
    <source>
        <dbReference type="Google" id="ProtNLM"/>
    </source>
</evidence>
<dbReference type="PANTHER" id="PTHR10378">
    <property type="entry name" value="LIM DOMAIN-BINDING PROTEIN"/>
    <property type="match status" value="1"/>
</dbReference>
<gene>
    <name evidence="2" type="ORF">FA15DRAFT_671796</name>
</gene>
<dbReference type="OrthoDB" id="774557at2759"/>
<feature type="compositionally biased region" description="Low complexity" evidence="1">
    <location>
        <begin position="453"/>
        <end position="489"/>
    </location>
</feature>
<feature type="compositionally biased region" description="Polar residues" evidence="1">
    <location>
        <begin position="118"/>
        <end position="127"/>
    </location>
</feature>
<evidence type="ECO:0000313" key="3">
    <source>
        <dbReference type="Proteomes" id="UP000307440"/>
    </source>
</evidence>
<feature type="compositionally biased region" description="Low complexity" evidence="1">
    <location>
        <begin position="979"/>
        <end position="1008"/>
    </location>
</feature>
<feature type="compositionally biased region" description="Pro residues" evidence="1">
    <location>
        <begin position="387"/>
        <end position="399"/>
    </location>
</feature>
<protein>
    <recommendedName>
        <fullName evidence="4">LIM-domain binding protein</fullName>
    </recommendedName>
</protein>
<dbReference type="AlphaFoldDB" id="A0A5C3KPD2"/>